<proteinExistence type="predicted"/>
<organism evidence="1">
    <name type="scientific">marine sediment metagenome</name>
    <dbReference type="NCBI Taxonomy" id="412755"/>
    <lineage>
        <taxon>unclassified sequences</taxon>
        <taxon>metagenomes</taxon>
        <taxon>ecological metagenomes</taxon>
    </lineage>
</organism>
<comment type="caution">
    <text evidence="1">The sequence shown here is derived from an EMBL/GenBank/DDBJ whole genome shotgun (WGS) entry which is preliminary data.</text>
</comment>
<sequence length="56" mass="6807">MLIEIKKYDGAKVYKEYREEFKDIKDEINHNMENNILYYNIEPSKNTVSMEQGYII</sequence>
<accession>X1A9Y8</accession>
<gene>
    <name evidence="1" type="ORF">S01H4_21046</name>
</gene>
<dbReference type="AlphaFoldDB" id="X1A9Y8"/>
<protein>
    <submittedName>
        <fullName evidence="1">Uncharacterized protein</fullName>
    </submittedName>
</protein>
<evidence type="ECO:0000313" key="1">
    <source>
        <dbReference type="EMBL" id="GAG69478.1"/>
    </source>
</evidence>
<reference evidence="1" key="1">
    <citation type="journal article" date="2014" name="Front. Microbiol.">
        <title>High frequency of phylogenetically diverse reductive dehalogenase-homologous genes in deep subseafloor sedimentary metagenomes.</title>
        <authorList>
            <person name="Kawai M."/>
            <person name="Futagami T."/>
            <person name="Toyoda A."/>
            <person name="Takaki Y."/>
            <person name="Nishi S."/>
            <person name="Hori S."/>
            <person name="Arai W."/>
            <person name="Tsubouchi T."/>
            <person name="Morono Y."/>
            <person name="Uchiyama I."/>
            <person name="Ito T."/>
            <person name="Fujiyama A."/>
            <person name="Inagaki F."/>
            <person name="Takami H."/>
        </authorList>
    </citation>
    <scope>NUCLEOTIDE SEQUENCE</scope>
    <source>
        <strain evidence="1">Expedition CK06-06</strain>
    </source>
</reference>
<dbReference type="EMBL" id="BART01009504">
    <property type="protein sequence ID" value="GAG69478.1"/>
    <property type="molecule type" value="Genomic_DNA"/>
</dbReference>
<name>X1A9Y8_9ZZZZ</name>